<evidence type="ECO:0000313" key="2">
    <source>
        <dbReference type="EMBL" id="GEA59341.1"/>
    </source>
</evidence>
<dbReference type="AlphaFoldDB" id="A0A4Y3IIR7"/>
<evidence type="ECO:0000313" key="3">
    <source>
        <dbReference type="Proteomes" id="UP000318242"/>
    </source>
</evidence>
<accession>A0A4Y3IIR7</accession>
<dbReference type="Gene3D" id="3.30.1490.130">
    <property type="entry name" value="D-aminoacylase. Domain 3"/>
    <property type="match status" value="1"/>
</dbReference>
<dbReference type="Proteomes" id="UP000318242">
    <property type="component" value="Unassembled WGS sequence"/>
</dbReference>
<dbReference type="Pfam" id="PF07969">
    <property type="entry name" value="Amidohydro_3"/>
    <property type="match status" value="1"/>
</dbReference>
<comment type="caution">
    <text evidence="2">The sequence shown here is derived from an EMBL/GenBank/DDBJ whole genome shotgun (WGS) entry which is preliminary data.</text>
</comment>
<dbReference type="InterPro" id="IPR013108">
    <property type="entry name" value="Amidohydro_3"/>
</dbReference>
<reference evidence="2 3" key="1">
    <citation type="submission" date="2019-06" db="EMBL/GenBank/DDBJ databases">
        <title>Whole genome shotgun sequence of Vibrio comitans NBRC 102076.</title>
        <authorList>
            <person name="Hosoyama A."/>
            <person name="Uohara A."/>
            <person name="Ohji S."/>
            <person name="Ichikawa N."/>
        </authorList>
    </citation>
    <scope>NUCLEOTIDE SEQUENCE [LARGE SCALE GENOMIC DNA]</scope>
    <source>
        <strain evidence="2 3">NBRC 102076</strain>
    </source>
</reference>
<dbReference type="InterPro" id="IPR011059">
    <property type="entry name" value="Metal-dep_hydrolase_composite"/>
</dbReference>
<gene>
    <name evidence="2" type="ORF">VCO01S_05340</name>
</gene>
<feature type="domain" description="Amidohydrolase 3" evidence="1">
    <location>
        <begin position="102"/>
        <end position="500"/>
    </location>
</feature>
<dbReference type="PANTHER" id="PTHR11647">
    <property type="entry name" value="HYDRANTOINASE/DIHYDROPYRIMIDINASE FAMILY MEMBER"/>
    <property type="match status" value="1"/>
</dbReference>
<dbReference type="SUPFAM" id="SSF51556">
    <property type="entry name" value="Metallo-dependent hydrolases"/>
    <property type="match status" value="1"/>
</dbReference>
<protein>
    <submittedName>
        <fullName evidence="2">D-glutamate deacylase</fullName>
    </submittedName>
</protein>
<dbReference type="PANTHER" id="PTHR11647:SF1">
    <property type="entry name" value="COLLAPSIN RESPONSE MEDIATOR PROTEIN"/>
    <property type="match status" value="1"/>
</dbReference>
<evidence type="ECO:0000259" key="1">
    <source>
        <dbReference type="Pfam" id="PF07969"/>
    </source>
</evidence>
<dbReference type="EMBL" id="BJLH01000002">
    <property type="protein sequence ID" value="GEA59341.1"/>
    <property type="molecule type" value="Genomic_DNA"/>
</dbReference>
<dbReference type="SUPFAM" id="SSF51338">
    <property type="entry name" value="Composite domain of metallo-dependent hydrolases"/>
    <property type="match status" value="1"/>
</dbReference>
<name>A0A4Y3IIR7_9VIBR</name>
<dbReference type="InterPro" id="IPR050378">
    <property type="entry name" value="Metallo-dep_Hydrolases_sf"/>
</dbReference>
<dbReference type="OrthoDB" id="9766983at2"/>
<dbReference type="Gene3D" id="2.30.40.10">
    <property type="entry name" value="Urease, subunit C, domain 1"/>
    <property type="match status" value="1"/>
</dbReference>
<dbReference type="Gene3D" id="3.20.20.140">
    <property type="entry name" value="Metal-dependent hydrolases"/>
    <property type="match status" value="1"/>
</dbReference>
<dbReference type="InterPro" id="IPR032466">
    <property type="entry name" value="Metal_Hydrolase"/>
</dbReference>
<sequence length="558" mass="62622">MANSPRQIGINMHKFTLSIFATVLSPFAVNADSTPLDKVAYTFNKEEQCQFNTNVQNQRFDTVLSNGRVMDPECQFDGVRNVGIRDGKIVAISKQELPSDNTVDVKGLVVAPGFIDTHTHSSNKFNIKMAMMDGVTTAMDYEVGAMNIREWYDREEGKWPINYGTCVSHEMARMMVMDKMAITDPVDANELFTLRGASRFEDGIDDWSVTVANEEQLSAIIKILDENLQQGALCVGTTVGYAKDGVSTKEMYEAQKIAAQYQRPTSGHSRFHGYSKTPNEAPLGFDELFTNAMALGAPLLYSHNNDYGWKQIETKMKAARSQGHIVWGEYYPYEALSTSIGADLLQPKYYEDVFGMSYSETMYDPVQDKYLDREDYEKVVKKEPGRSVVVFNPSRKAWLPEWLEEENMSVASDAMWSTDPTHHWGTDPSKFKGHPRTAGSHSRVLRLVREHDISLMNAVNQLSFVSAKFLGQTGLEFMNERGRIQVGKVADITIFDPSLVKDMAGYATGTNGLPPRGIPHVMVGGTFVKFNNQSTDKFAGLAVRYPERKDSLRENIQL</sequence>
<dbReference type="NCBIfam" id="NF006560">
    <property type="entry name" value="PRK09061.1"/>
    <property type="match status" value="1"/>
</dbReference>
<dbReference type="InterPro" id="IPR023100">
    <property type="entry name" value="D-aminoacylase_insert_dom_sf"/>
</dbReference>
<proteinExistence type="predicted"/>
<dbReference type="GO" id="GO:0016811">
    <property type="term" value="F:hydrolase activity, acting on carbon-nitrogen (but not peptide) bonds, in linear amides"/>
    <property type="evidence" value="ECO:0007669"/>
    <property type="project" value="InterPro"/>
</dbReference>
<keyword evidence="3" id="KW-1185">Reference proteome</keyword>
<organism evidence="2 3">
    <name type="scientific">Vibrio comitans NBRC 102076</name>
    <dbReference type="NCBI Taxonomy" id="1219078"/>
    <lineage>
        <taxon>Bacteria</taxon>
        <taxon>Pseudomonadati</taxon>
        <taxon>Pseudomonadota</taxon>
        <taxon>Gammaproteobacteria</taxon>
        <taxon>Vibrionales</taxon>
        <taxon>Vibrionaceae</taxon>
        <taxon>Vibrio</taxon>
    </lineage>
</organism>